<keyword evidence="1" id="KW-0472">Membrane</keyword>
<dbReference type="Proteomes" id="UP000198666">
    <property type="component" value="Unassembled WGS sequence"/>
</dbReference>
<gene>
    <name evidence="2" type="ORF">SAMN05421663_102404</name>
</gene>
<dbReference type="OrthoDB" id="2969495at2"/>
<feature type="transmembrane region" description="Helical" evidence="1">
    <location>
        <begin position="60"/>
        <end position="78"/>
    </location>
</feature>
<evidence type="ECO:0000313" key="2">
    <source>
        <dbReference type="EMBL" id="SDC43235.1"/>
    </source>
</evidence>
<organism evidence="2 3">
    <name type="scientific">Terribacillus halophilus</name>
    <dbReference type="NCBI Taxonomy" id="361279"/>
    <lineage>
        <taxon>Bacteria</taxon>
        <taxon>Bacillati</taxon>
        <taxon>Bacillota</taxon>
        <taxon>Bacilli</taxon>
        <taxon>Bacillales</taxon>
        <taxon>Bacillaceae</taxon>
        <taxon>Terribacillus</taxon>
    </lineage>
</organism>
<name>A0A1G6LKF3_9BACI</name>
<dbReference type="AlphaFoldDB" id="A0A1G6LKF3"/>
<evidence type="ECO:0000256" key="1">
    <source>
        <dbReference type="SAM" id="Phobius"/>
    </source>
</evidence>
<reference evidence="3" key="1">
    <citation type="submission" date="2016-10" db="EMBL/GenBank/DDBJ databases">
        <authorList>
            <person name="Varghese N."/>
            <person name="Submissions S."/>
        </authorList>
    </citation>
    <scope>NUCLEOTIDE SEQUENCE [LARGE SCALE GENOMIC DNA]</scope>
    <source>
        <strain evidence="3">DSM 21620</strain>
    </source>
</reference>
<dbReference type="EMBL" id="FMZB01000002">
    <property type="protein sequence ID" value="SDC43235.1"/>
    <property type="molecule type" value="Genomic_DNA"/>
</dbReference>
<keyword evidence="1" id="KW-0812">Transmembrane</keyword>
<protein>
    <submittedName>
        <fullName evidence="2">Uncharacterized protein</fullName>
    </submittedName>
</protein>
<keyword evidence="1" id="KW-1133">Transmembrane helix</keyword>
<accession>A0A1G6LKF3</accession>
<sequence>MKKHLLFTIGSLVLALPIYSWLLYKAMQGLEFTQSDMWTSLIVPLYVIGWTSSKEQGFSAYDLFLLAAAICTALDIFLNAHPSTFLLATTLIGTLILPTEYLVQAAKKQE</sequence>
<feature type="transmembrane region" description="Helical" evidence="1">
    <location>
        <begin position="84"/>
        <end position="103"/>
    </location>
</feature>
<evidence type="ECO:0000313" key="3">
    <source>
        <dbReference type="Proteomes" id="UP000198666"/>
    </source>
</evidence>
<dbReference type="RefSeq" id="WP_093726222.1">
    <property type="nucleotide sequence ID" value="NZ_FMZB01000002.1"/>
</dbReference>
<keyword evidence="3" id="KW-1185">Reference proteome</keyword>
<proteinExistence type="predicted"/>